<evidence type="ECO:0000313" key="2">
    <source>
        <dbReference type="EMBL" id="SFF45026.1"/>
    </source>
</evidence>
<name>A0A1I2IWD6_9BACL</name>
<evidence type="ECO:0000256" key="1">
    <source>
        <dbReference type="SAM" id="MobiDB-lite"/>
    </source>
</evidence>
<dbReference type="Proteomes" id="UP000183410">
    <property type="component" value="Unassembled WGS sequence"/>
</dbReference>
<reference evidence="3" key="1">
    <citation type="submission" date="2016-10" db="EMBL/GenBank/DDBJ databases">
        <authorList>
            <person name="Varghese N."/>
            <person name="Submissions S."/>
        </authorList>
    </citation>
    <scope>NUCLEOTIDE SEQUENCE [LARGE SCALE GENOMIC DNA]</scope>
    <source>
        <strain evidence="3">CGMCC 1.10223</strain>
    </source>
</reference>
<evidence type="ECO:0000313" key="3">
    <source>
        <dbReference type="Proteomes" id="UP000183410"/>
    </source>
</evidence>
<feature type="compositionally biased region" description="Basic and acidic residues" evidence="1">
    <location>
        <begin position="33"/>
        <end position="43"/>
    </location>
</feature>
<proteinExistence type="predicted"/>
<keyword evidence="3" id="KW-1185">Reference proteome</keyword>
<accession>A0A1I2IWD6</accession>
<feature type="region of interest" description="Disordered" evidence="1">
    <location>
        <begin position="1"/>
        <end position="58"/>
    </location>
</feature>
<dbReference type="EMBL" id="FONN01000041">
    <property type="protein sequence ID" value="SFF45026.1"/>
    <property type="molecule type" value="Genomic_DNA"/>
</dbReference>
<protein>
    <submittedName>
        <fullName evidence="2">Uncharacterized protein</fullName>
    </submittedName>
</protein>
<dbReference type="AlphaFoldDB" id="A0A1I2IWD6"/>
<gene>
    <name evidence="2" type="ORF">SAMN04487969_1417</name>
</gene>
<sequence>MSKFKGLIRIENDEDADKTSNEKKGKGKSNKGKPGERKPKRDATGWSTEETGSETDAM</sequence>
<dbReference type="RefSeq" id="WP_156182445.1">
    <property type="nucleotide sequence ID" value="NZ_FONN01000041.1"/>
</dbReference>
<organism evidence="2 3">
    <name type="scientific">Paenibacillus algorifonticola</name>
    <dbReference type="NCBI Taxonomy" id="684063"/>
    <lineage>
        <taxon>Bacteria</taxon>
        <taxon>Bacillati</taxon>
        <taxon>Bacillota</taxon>
        <taxon>Bacilli</taxon>
        <taxon>Bacillales</taxon>
        <taxon>Paenibacillaceae</taxon>
        <taxon>Paenibacillus</taxon>
    </lineage>
</organism>